<evidence type="ECO:0000313" key="3">
    <source>
        <dbReference type="Proteomes" id="UP000198688"/>
    </source>
</evidence>
<name>A0A1H2AGP6_9ACTN</name>
<dbReference type="Proteomes" id="UP000198688">
    <property type="component" value="Chromosome I"/>
</dbReference>
<feature type="transmembrane region" description="Helical" evidence="1">
    <location>
        <begin position="115"/>
        <end position="133"/>
    </location>
</feature>
<dbReference type="RefSeq" id="WP_092545903.1">
    <property type="nucleotide sequence ID" value="NZ_BOMJ01000055.1"/>
</dbReference>
<dbReference type="OrthoDB" id="3296728at2"/>
<proteinExistence type="predicted"/>
<keyword evidence="1" id="KW-0812">Transmembrane</keyword>
<evidence type="ECO:0000256" key="1">
    <source>
        <dbReference type="SAM" id="Phobius"/>
    </source>
</evidence>
<gene>
    <name evidence="2" type="ORF">SAMN04489716_3847</name>
</gene>
<keyword evidence="3" id="KW-1185">Reference proteome</keyword>
<feature type="transmembrane region" description="Helical" evidence="1">
    <location>
        <begin position="61"/>
        <end position="94"/>
    </location>
</feature>
<sequence length="183" mass="19111">MTAFRYALRSASFATAYLVVYLTCTVLPWFPVPALAVAAVWLTAQTGYGNRRLDVVMLATVAMVGATLNGAGLLLCAVAAIVAVLPALLFAVLMQRQLPGFWQGHGDRFRKPRAALVRLAGIAPLAAATGIVLETVADTGFAAAPAALHFAIGTATLFLAPLAVRATRTHSDGPGRPTLTVVR</sequence>
<keyword evidence="1" id="KW-1133">Transmembrane helix</keyword>
<dbReference type="AlphaFoldDB" id="A0A1H2AGP6"/>
<dbReference type="STRING" id="113562.SAMN04489716_3847"/>
<reference evidence="2 3" key="1">
    <citation type="submission" date="2016-10" db="EMBL/GenBank/DDBJ databases">
        <authorList>
            <person name="de Groot N.N."/>
        </authorList>
    </citation>
    <scope>NUCLEOTIDE SEQUENCE [LARGE SCALE GENOMIC DNA]</scope>
    <source>
        <strain evidence="2 3">DSM 43941</strain>
    </source>
</reference>
<feature type="transmembrane region" description="Helical" evidence="1">
    <location>
        <begin position="12"/>
        <end position="41"/>
    </location>
</feature>
<feature type="transmembrane region" description="Helical" evidence="1">
    <location>
        <begin position="139"/>
        <end position="160"/>
    </location>
</feature>
<protein>
    <submittedName>
        <fullName evidence="2">Uncharacterized protein</fullName>
    </submittedName>
</protein>
<evidence type="ECO:0000313" key="2">
    <source>
        <dbReference type="EMBL" id="SDT44989.1"/>
    </source>
</evidence>
<accession>A0A1H2AGP6</accession>
<organism evidence="2 3">
    <name type="scientific">Actinoplanes derwentensis</name>
    <dbReference type="NCBI Taxonomy" id="113562"/>
    <lineage>
        <taxon>Bacteria</taxon>
        <taxon>Bacillati</taxon>
        <taxon>Actinomycetota</taxon>
        <taxon>Actinomycetes</taxon>
        <taxon>Micromonosporales</taxon>
        <taxon>Micromonosporaceae</taxon>
        <taxon>Actinoplanes</taxon>
    </lineage>
</organism>
<dbReference type="EMBL" id="LT629758">
    <property type="protein sequence ID" value="SDT44989.1"/>
    <property type="molecule type" value="Genomic_DNA"/>
</dbReference>
<keyword evidence="1" id="KW-0472">Membrane</keyword>